<keyword evidence="2" id="KW-1185">Reference proteome</keyword>
<dbReference type="EMBL" id="OW152823">
    <property type="protein sequence ID" value="CAH2039525.1"/>
    <property type="molecule type" value="Genomic_DNA"/>
</dbReference>
<organism evidence="1 2">
    <name type="scientific">Iphiclides podalirius</name>
    <name type="common">scarce swallowtail</name>
    <dbReference type="NCBI Taxonomy" id="110791"/>
    <lineage>
        <taxon>Eukaryota</taxon>
        <taxon>Metazoa</taxon>
        <taxon>Ecdysozoa</taxon>
        <taxon>Arthropoda</taxon>
        <taxon>Hexapoda</taxon>
        <taxon>Insecta</taxon>
        <taxon>Pterygota</taxon>
        <taxon>Neoptera</taxon>
        <taxon>Endopterygota</taxon>
        <taxon>Lepidoptera</taxon>
        <taxon>Glossata</taxon>
        <taxon>Ditrysia</taxon>
        <taxon>Papilionoidea</taxon>
        <taxon>Papilionidae</taxon>
        <taxon>Papilioninae</taxon>
        <taxon>Iphiclides</taxon>
    </lineage>
</organism>
<accession>A0ABN8HPS0</accession>
<proteinExistence type="predicted"/>
<evidence type="ECO:0000313" key="2">
    <source>
        <dbReference type="Proteomes" id="UP000837857"/>
    </source>
</evidence>
<sequence length="129" mass="14120">MDVLSRNVPAAFTSHIARTWRWASVSRIFQRASRSAYRCKPLASQYGELSDAENVAALVVRPDANAARLPDPIPPRPESSADGCTMPESIGLLTLPRASLLAATQHKVFNALHRAPPVAPDRRTLLGFY</sequence>
<feature type="non-terminal residue" evidence="1">
    <location>
        <position position="129"/>
    </location>
</feature>
<dbReference type="Proteomes" id="UP000837857">
    <property type="component" value="Chromosome 11"/>
</dbReference>
<name>A0ABN8HPS0_9NEOP</name>
<gene>
    <name evidence="1" type="ORF">IPOD504_LOCUS1743</name>
</gene>
<reference evidence="1" key="1">
    <citation type="submission" date="2022-03" db="EMBL/GenBank/DDBJ databases">
        <authorList>
            <person name="Martin H S."/>
        </authorList>
    </citation>
    <scope>NUCLEOTIDE SEQUENCE</scope>
</reference>
<protein>
    <submittedName>
        <fullName evidence="1">Uncharacterized protein</fullName>
    </submittedName>
</protein>
<evidence type="ECO:0000313" key="1">
    <source>
        <dbReference type="EMBL" id="CAH2039525.1"/>
    </source>
</evidence>